<dbReference type="EMBL" id="VBTJ01000001">
    <property type="protein sequence ID" value="TLP91276.1"/>
    <property type="molecule type" value="Genomic_DNA"/>
</dbReference>
<dbReference type="GO" id="GO:0016758">
    <property type="term" value="F:hexosyltransferase activity"/>
    <property type="evidence" value="ECO:0007669"/>
    <property type="project" value="UniProtKB-ARBA"/>
</dbReference>
<dbReference type="Pfam" id="PF19087">
    <property type="entry name" value="DUF5776"/>
    <property type="match status" value="2"/>
</dbReference>
<feature type="domain" description="DUF5776" evidence="3">
    <location>
        <begin position="558"/>
        <end position="624"/>
    </location>
</feature>
<gene>
    <name evidence="4" type="ORF">FEZ53_03085</name>
</gene>
<organism evidence="4 5">
    <name type="scientific">Staphylococcus xylosus</name>
    <dbReference type="NCBI Taxonomy" id="1288"/>
    <lineage>
        <taxon>Bacteria</taxon>
        <taxon>Bacillati</taxon>
        <taxon>Bacillota</taxon>
        <taxon>Bacilli</taxon>
        <taxon>Bacillales</taxon>
        <taxon>Staphylococcaceae</taxon>
        <taxon>Staphylococcus</taxon>
    </lineage>
</organism>
<accession>A0A5R9B4H7</accession>
<comment type="similarity">
    <text evidence="1">Belongs to the glycosyltransferase 2 family.</text>
</comment>
<dbReference type="Gene3D" id="3.90.550.10">
    <property type="entry name" value="Spore Coat Polysaccharide Biosynthesis Protein SpsA, Chain A"/>
    <property type="match status" value="1"/>
</dbReference>
<dbReference type="PANTHER" id="PTHR22916:SF3">
    <property type="entry name" value="UDP-GLCNAC:BETAGAL BETA-1,3-N-ACETYLGLUCOSAMINYLTRANSFERASE-LIKE PROTEIN 1"/>
    <property type="match status" value="1"/>
</dbReference>
<dbReference type="PANTHER" id="PTHR22916">
    <property type="entry name" value="GLYCOSYLTRANSFERASE"/>
    <property type="match status" value="1"/>
</dbReference>
<evidence type="ECO:0000313" key="5">
    <source>
        <dbReference type="Proteomes" id="UP000307747"/>
    </source>
</evidence>
<dbReference type="AlphaFoldDB" id="A0A5R9B4H7"/>
<feature type="domain" description="Glycosyltransferase 2-like" evidence="2">
    <location>
        <begin position="6"/>
        <end position="135"/>
    </location>
</feature>
<dbReference type="SUPFAM" id="SSF53448">
    <property type="entry name" value="Nucleotide-diphospho-sugar transferases"/>
    <property type="match status" value="1"/>
</dbReference>
<reference evidence="4 5" key="1">
    <citation type="submission" date="2019-05" db="EMBL/GenBank/DDBJ databases">
        <title>The metagenome of a microbial culture collection derived from dairy environment covers the genomic content of the human microbiome.</title>
        <authorList>
            <person name="Roder T."/>
            <person name="Wuthrich D."/>
            <person name="Sattari Z."/>
            <person name="Von Ah U."/>
            <person name="Bar C."/>
            <person name="Ronchi F."/>
            <person name="Macpherson A.J."/>
            <person name="Ganal-Vonarburg S.C."/>
            <person name="Bruggmann R."/>
            <person name="Vergeres G."/>
        </authorList>
    </citation>
    <scope>NUCLEOTIDE SEQUENCE [LARGE SCALE GENOMIC DNA]</scope>
    <source>
        <strain evidence="4 5">FAM 20833</strain>
    </source>
</reference>
<keyword evidence="4" id="KW-0808">Transferase</keyword>
<evidence type="ECO:0000259" key="3">
    <source>
        <dbReference type="Pfam" id="PF19087"/>
    </source>
</evidence>
<evidence type="ECO:0000313" key="4">
    <source>
        <dbReference type="EMBL" id="TLP91276.1"/>
    </source>
</evidence>
<dbReference type="InterPro" id="IPR001173">
    <property type="entry name" value="Glyco_trans_2-like"/>
</dbReference>
<name>A0A5R9B4H7_STAXY</name>
<dbReference type="OrthoDB" id="396512at2"/>
<evidence type="ECO:0000256" key="1">
    <source>
        <dbReference type="ARBA" id="ARBA00006739"/>
    </source>
</evidence>
<dbReference type="InterPro" id="IPR044081">
    <property type="entry name" value="DUF5776"/>
</dbReference>
<dbReference type="RefSeq" id="WP_138405737.1">
    <property type="nucleotide sequence ID" value="NZ_JAJAGM010000001.1"/>
</dbReference>
<proteinExistence type="inferred from homology"/>
<protein>
    <submittedName>
        <fullName evidence="4">Glycosyltransferase family 2 protein</fullName>
    </submittedName>
</protein>
<dbReference type="InterPro" id="IPR029044">
    <property type="entry name" value="Nucleotide-diphossugar_trans"/>
</dbReference>
<dbReference type="Proteomes" id="UP000307747">
    <property type="component" value="Unassembled WGS sequence"/>
</dbReference>
<comment type="caution">
    <text evidence="4">The sequence shown here is derived from an EMBL/GenBank/DDBJ whole genome shotgun (WGS) entry which is preliminary data.</text>
</comment>
<dbReference type="Pfam" id="PF00535">
    <property type="entry name" value="Glycos_transf_2"/>
    <property type="match status" value="1"/>
</dbReference>
<dbReference type="CDD" id="cd00761">
    <property type="entry name" value="Glyco_tranf_GTA_type"/>
    <property type="match status" value="1"/>
</dbReference>
<sequence>MKKLLSIIVPVYNKAYFLETCIESINKLNINKDVIEAIFVDDCSSDNSLEIVESFATKYDFIKLIQLDENTGSPSEPRNVGMKTATGEYITFLDADDWLDPEGLPILLNQAKDHHSDVAFGQSVKHTEKVTKKIGRFSSYKYDNHLVPYEIEKIFRAVGPPGKIIKRDIIIDNDIYFKHMKYGEDKLFFIEAISKCKTASMNPKATYHVNRYTYNQSLVGQTDIIKKTKLNLTVLDEVLKLELPSNAEFQAISRIVEVDYMSRLFKNNRFLKAKNKSVFYELFDEMVLMLESYGKNIEDYLLADTFKNIYQLLRNKEYQKLIEFITMLQQGGKANKFVENNRVHFLMPETLNDVLPIKDPVFAVYEGTHLIEGVLKDVIRVYKDDQTIIDKVVLIEINNEIHDVTIDFEMSNNYIYIDTEDLNQCDFAFNISLIYDGYKSIYVNMNLPNASRMASLKRQNFKAEFVSVTKSTNKASYLNEYLSYKPNSVSLIKKAKLYEDVEFKQLAEKSLEIGELIDIADVVKTAKGTPRLITSDGYYLTANKKHVYPVDKDKEDKYIYRTPNDVTVLKKCKEYKNRSFEGEPVNILNSGDNLKIEKIVLSPKGTPRLKTNRGTFITANLGFVTET</sequence>
<evidence type="ECO:0000259" key="2">
    <source>
        <dbReference type="Pfam" id="PF00535"/>
    </source>
</evidence>
<feature type="domain" description="DUF5776" evidence="3">
    <location>
        <begin position="481"/>
        <end position="547"/>
    </location>
</feature>